<dbReference type="Proteomes" id="UP000308730">
    <property type="component" value="Unassembled WGS sequence"/>
</dbReference>
<accession>A0A4V6S1H6</accession>
<name>A0A4V6S1H6_9APHY</name>
<comment type="caution">
    <text evidence="1">The sequence shown here is derived from an EMBL/GenBank/DDBJ whole genome shotgun (WGS) entry which is preliminary data.</text>
</comment>
<protein>
    <recommendedName>
        <fullName evidence="3">NAD(P)-binding domain-containing protein</fullName>
    </recommendedName>
</protein>
<evidence type="ECO:0000313" key="2">
    <source>
        <dbReference type="Proteomes" id="UP000308730"/>
    </source>
</evidence>
<reference evidence="1 2" key="1">
    <citation type="submission" date="2019-02" db="EMBL/GenBank/DDBJ databases">
        <title>Genome sequencing of the rare red list fungi Antrodiella citrinella (Flaviporus citrinellus).</title>
        <authorList>
            <person name="Buettner E."/>
            <person name="Kellner H."/>
        </authorList>
    </citation>
    <scope>NUCLEOTIDE SEQUENCE [LARGE SCALE GENOMIC DNA]</scope>
    <source>
        <strain evidence="1 2">DSM 108506</strain>
    </source>
</reference>
<proteinExistence type="predicted"/>
<gene>
    <name evidence="1" type="ORF">EUX98_g9167</name>
</gene>
<dbReference type="SUPFAM" id="SSF51735">
    <property type="entry name" value="NAD(P)-binding Rossmann-fold domains"/>
    <property type="match status" value="1"/>
</dbReference>
<dbReference type="Gene3D" id="3.40.50.720">
    <property type="entry name" value="NAD(P)-binding Rossmann-like Domain"/>
    <property type="match status" value="1"/>
</dbReference>
<dbReference type="AlphaFoldDB" id="A0A4V6S1H6"/>
<dbReference type="InterPro" id="IPR036291">
    <property type="entry name" value="NAD(P)-bd_dom_sf"/>
</dbReference>
<keyword evidence="2" id="KW-1185">Reference proteome</keyword>
<evidence type="ECO:0000313" key="1">
    <source>
        <dbReference type="EMBL" id="THH17253.1"/>
    </source>
</evidence>
<dbReference type="EMBL" id="SGPM01000667">
    <property type="protein sequence ID" value="THH17253.1"/>
    <property type="molecule type" value="Genomic_DNA"/>
</dbReference>
<evidence type="ECO:0008006" key="3">
    <source>
        <dbReference type="Google" id="ProtNLM"/>
    </source>
</evidence>
<feature type="non-terminal residue" evidence="1">
    <location>
        <position position="116"/>
    </location>
</feature>
<organism evidence="1 2">
    <name type="scientific">Antrodiella citrinella</name>
    <dbReference type="NCBI Taxonomy" id="2447956"/>
    <lineage>
        <taxon>Eukaryota</taxon>
        <taxon>Fungi</taxon>
        <taxon>Dikarya</taxon>
        <taxon>Basidiomycota</taxon>
        <taxon>Agaricomycotina</taxon>
        <taxon>Agaricomycetes</taxon>
        <taxon>Polyporales</taxon>
        <taxon>Steccherinaceae</taxon>
        <taxon>Antrodiella</taxon>
    </lineage>
</organism>
<sequence>MNVYAVGASRHIGYYAAVRLLAKGAHVTFLLRSTSALENDETIRPYITSGHAKLVKGDALKAEDVAKGWAVAQADDRKVDLLLFTLGGLPHFSLRKGITLVPPNLVTQCLLNVFST</sequence>
<dbReference type="OrthoDB" id="63935at2759"/>